<proteinExistence type="predicted"/>
<dbReference type="Proteomes" id="UP000094808">
    <property type="component" value="Unassembled WGS sequence"/>
</dbReference>
<name>A0A853R799_9VIBR</name>
<reference evidence="1 2" key="1">
    <citation type="journal article" date="2012" name="Science">
        <title>Ecological populations of bacteria act as socially cohesive units of antibiotic production and resistance.</title>
        <authorList>
            <person name="Cordero O.X."/>
            <person name="Wildschutte H."/>
            <person name="Kirkup B."/>
            <person name="Proehl S."/>
            <person name="Ngo L."/>
            <person name="Hussain F."/>
            <person name="Le Roux F."/>
            <person name="Mincer T."/>
            <person name="Polz M.F."/>
        </authorList>
    </citation>
    <scope>NUCLEOTIDE SEQUENCE [LARGE SCALE GENOMIC DNA]</scope>
    <source>
        <strain evidence="1 2">FS-238</strain>
    </source>
</reference>
<evidence type="ECO:0000313" key="2">
    <source>
        <dbReference type="Proteomes" id="UP000094808"/>
    </source>
</evidence>
<evidence type="ECO:0000313" key="1">
    <source>
        <dbReference type="EMBL" id="OEE39032.1"/>
    </source>
</evidence>
<keyword evidence="2" id="KW-1185">Reference proteome</keyword>
<protein>
    <submittedName>
        <fullName evidence="1">Uncharacterized protein</fullName>
    </submittedName>
</protein>
<accession>A0A853R799</accession>
<gene>
    <name evidence="1" type="ORF">A1QS_15320</name>
</gene>
<comment type="caution">
    <text evidence="1">The sequence shown here is derived from an EMBL/GenBank/DDBJ whole genome shotgun (WGS) entry which is preliminary data.</text>
</comment>
<sequence>MHQVHWRYWNKIYKSKTGRSLERWALQHLHGKRLLAYLAKKIAKQHQATGGVEVSSIWIDGTPQAHGIANTQKVKCELADLLYIVEECDSKGVVFSKKALLLQAKNTSKFKKIDSGASTAKERKLLEKLDRHQLLTIRAGVQNSSRLIGSYTLGGTNIEGLPDCSKFLLMPKNQFWLKNTNKLFPFHVTWPKHKTTSEMVTGCDLVQAAIDMSGNGCLGKAVVDPKICEWSRLVTDLENGYKNVVMNGYRNQKRVYRSGVLLFCSNLNSTLQNSDDDTYHDEEHLPHISILKVRLFNMRLD</sequence>
<dbReference type="AlphaFoldDB" id="A0A853R799"/>
<dbReference type="RefSeq" id="WP_017045411.1">
    <property type="nucleotide sequence ID" value="NZ_AJYS02000102.1"/>
</dbReference>
<organism evidence="1 2">
    <name type="scientific">Vibrio ordalii FS-238</name>
    <dbReference type="NCBI Taxonomy" id="617133"/>
    <lineage>
        <taxon>Bacteria</taxon>
        <taxon>Pseudomonadati</taxon>
        <taxon>Pseudomonadota</taxon>
        <taxon>Gammaproteobacteria</taxon>
        <taxon>Vibrionales</taxon>
        <taxon>Vibrionaceae</taxon>
        <taxon>Vibrio</taxon>
    </lineage>
</organism>
<dbReference type="EMBL" id="AJYS02000102">
    <property type="protein sequence ID" value="OEE39032.1"/>
    <property type="molecule type" value="Genomic_DNA"/>
</dbReference>